<dbReference type="EMBL" id="JOTP01000009">
    <property type="protein sequence ID" value="KEP26508.1"/>
    <property type="molecule type" value="Genomic_DNA"/>
</dbReference>
<keyword evidence="7 8" id="KW-0472">Membrane</keyword>
<dbReference type="InterPro" id="IPR007227">
    <property type="entry name" value="Cell_shape_determining_MreD"/>
</dbReference>
<dbReference type="Proteomes" id="UP000028091">
    <property type="component" value="Unassembled WGS sequence"/>
</dbReference>
<proteinExistence type="inferred from homology"/>
<accession>A0A081LB82</accession>
<dbReference type="eggNOG" id="COG2891">
    <property type="taxonomic scope" value="Bacteria"/>
</dbReference>
<name>A0A081LB82_9BACI</name>
<organism evidence="9 10">
    <name type="scientific">Bacillus zhangzhouensis</name>
    <dbReference type="NCBI Taxonomy" id="1178540"/>
    <lineage>
        <taxon>Bacteria</taxon>
        <taxon>Bacillati</taxon>
        <taxon>Bacillota</taxon>
        <taxon>Bacilli</taxon>
        <taxon>Bacillales</taxon>
        <taxon>Bacillaceae</taxon>
        <taxon>Bacillus</taxon>
    </lineage>
</organism>
<dbReference type="RefSeq" id="WP_034321253.1">
    <property type="nucleotide sequence ID" value="NZ_JAVIKA010000009.1"/>
</dbReference>
<evidence type="ECO:0000313" key="9">
    <source>
        <dbReference type="EMBL" id="KEP26508.1"/>
    </source>
</evidence>
<evidence type="ECO:0000256" key="6">
    <source>
        <dbReference type="ARBA" id="ARBA00022989"/>
    </source>
</evidence>
<feature type="transmembrane region" description="Helical" evidence="8">
    <location>
        <begin position="34"/>
        <end position="51"/>
    </location>
</feature>
<comment type="subcellular location">
    <subcellularLocation>
        <location evidence="1">Cell membrane</location>
        <topology evidence="1">Multi-pass membrane protein</topology>
    </subcellularLocation>
</comment>
<dbReference type="OrthoDB" id="1653857at2"/>
<evidence type="ECO:0000256" key="5">
    <source>
        <dbReference type="ARBA" id="ARBA00022960"/>
    </source>
</evidence>
<feature type="transmembrane region" description="Helical" evidence="8">
    <location>
        <begin position="140"/>
        <end position="162"/>
    </location>
</feature>
<evidence type="ECO:0000256" key="1">
    <source>
        <dbReference type="ARBA" id="ARBA00004651"/>
    </source>
</evidence>
<reference evidence="9 10" key="1">
    <citation type="submission" date="2012-09" db="EMBL/GenBank/DDBJ databases">
        <title>Genome Sequence of Bacillus sp. DW5-4.</title>
        <authorList>
            <person name="Lai Q."/>
            <person name="Liu Y."/>
            <person name="Shao Z."/>
        </authorList>
    </citation>
    <scope>NUCLEOTIDE SEQUENCE [LARGE SCALE GENOMIC DNA]</scope>
    <source>
        <strain evidence="9 10">DW5-4</strain>
    </source>
</reference>
<keyword evidence="6 8" id="KW-1133">Transmembrane helix</keyword>
<dbReference type="GO" id="GO:0005886">
    <property type="term" value="C:plasma membrane"/>
    <property type="evidence" value="ECO:0007669"/>
    <property type="project" value="UniProtKB-SubCell"/>
</dbReference>
<evidence type="ECO:0000256" key="2">
    <source>
        <dbReference type="ARBA" id="ARBA00007776"/>
    </source>
</evidence>
<keyword evidence="10" id="KW-1185">Reference proteome</keyword>
<feature type="transmembrane region" description="Helical" evidence="8">
    <location>
        <begin position="58"/>
        <end position="90"/>
    </location>
</feature>
<dbReference type="GO" id="GO:0008360">
    <property type="term" value="P:regulation of cell shape"/>
    <property type="evidence" value="ECO:0007669"/>
    <property type="project" value="UniProtKB-KW"/>
</dbReference>
<evidence type="ECO:0000256" key="8">
    <source>
        <dbReference type="SAM" id="Phobius"/>
    </source>
</evidence>
<comment type="caution">
    <text evidence="9">The sequence shown here is derived from an EMBL/GenBank/DDBJ whole genome shotgun (WGS) entry which is preliminary data.</text>
</comment>
<protein>
    <submittedName>
        <fullName evidence="9">Rod shape-determining protein MreD</fullName>
    </submittedName>
</protein>
<evidence type="ECO:0000256" key="7">
    <source>
        <dbReference type="ARBA" id="ARBA00023136"/>
    </source>
</evidence>
<evidence type="ECO:0000313" key="10">
    <source>
        <dbReference type="Proteomes" id="UP000028091"/>
    </source>
</evidence>
<feature type="transmembrane region" description="Helical" evidence="8">
    <location>
        <begin position="96"/>
        <end position="119"/>
    </location>
</feature>
<dbReference type="Pfam" id="PF04093">
    <property type="entry name" value="MreD"/>
    <property type="match status" value="1"/>
</dbReference>
<dbReference type="AlphaFoldDB" id="A0A081LB82"/>
<evidence type="ECO:0000256" key="3">
    <source>
        <dbReference type="ARBA" id="ARBA00022475"/>
    </source>
</evidence>
<keyword evidence="3" id="KW-1003">Cell membrane</keyword>
<evidence type="ECO:0000256" key="4">
    <source>
        <dbReference type="ARBA" id="ARBA00022692"/>
    </source>
</evidence>
<comment type="similarity">
    <text evidence="2">Belongs to the MreD family.</text>
</comment>
<sequence>MKRVLLAFVMLFIFVFDSIFVDLVKLPFVSENQILAPHFILLALVFMTAFVNQKYGVIYGFIFGLLYDISYTGILGVHMFGFGALCYLLAKAFKVLQTNILVVVFLSIIAVSVMEFYVYGVQATIQPGIMPFNTYVIERFIPTILLNTAASLILVVPLRLFFINVKQGLIDE</sequence>
<gene>
    <name evidence="9" type="ORF">BA70_19600</name>
</gene>
<keyword evidence="4 8" id="KW-0812">Transmembrane</keyword>
<keyword evidence="5" id="KW-0133">Cell shape</keyword>
<dbReference type="NCBIfam" id="TIGR03426">
    <property type="entry name" value="shape_MreD"/>
    <property type="match status" value="1"/>
</dbReference>